<evidence type="ECO:0000259" key="1">
    <source>
        <dbReference type="PROSITE" id="PS50104"/>
    </source>
</evidence>
<name>A0AAE4YXQ9_9HYPH</name>
<dbReference type="PROSITE" id="PS50104">
    <property type="entry name" value="TIR"/>
    <property type="match status" value="1"/>
</dbReference>
<dbReference type="InterPro" id="IPR000157">
    <property type="entry name" value="TIR_dom"/>
</dbReference>
<evidence type="ECO:0000313" key="2">
    <source>
        <dbReference type="EMBL" id="NEI53222.1"/>
    </source>
</evidence>
<reference evidence="2 3" key="1">
    <citation type="submission" date="2019-12" db="EMBL/GenBank/DDBJ databases">
        <title>Rhizobium genotypes associated with high levels of biological nitrogen fixation by grain legumes in a temperate-maritime cropping system.</title>
        <authorList>
            <person name="Maluk M."/>
            <person name="Francesc Ferrando Molina F."/>
            <person name="Lopez Del Egido L."/>
            <person name="Lafos M."/>
            <person name="Langarica-Fuentes A."/>
            <person name="Gebre Yohannes G."/>
            <person name="Young M.W."/>
            <person name="Martin P."/>
            <person name="Gantlett R."/>
            <person name="Kenicer G."/>
            <person name="Hawes C."/>
            <person name="Begg G.S."/>
            <person name="Quilliam R.S."/>
            <person name="Squire G.R."/>
            <person name="Poole P.S."/>
            <person name="Young P.W."/>
            <person name="Iannetta P.M."/>
            <person name="James E.K."/>
        </authorList>
    </citation>
    <scope>NUCLEOTIDE SEQUENCE [LARGE SCALE GENOMIC DNA]</scope>
    <source>
        <strain evidence="2 3">JHI985</strain>
    </source>
</reference>
<dbReference type="AlphaFoldDB" id="A0AAE4YXQ9"/>
<protein>
    <submittedName>
        <fullName evidence="2">TIR domain-containing protein</fullName>
    </submittedName>
</protein>
<feature type="domain" description="TIR" evidence="1">
    <location>
        <begin position="1"/>
        <end position="62"/>
    </location>
</feature>
<proteinExistence type="predicted"/>
<sequence length="62" mass="7115">MKDFFISYTHADVKWAEWIAFVLEEESFSTIIQAWDFRPGSNFVLEMQNAAATAARTIIVLS</sequence>
<dbReference type="Proteomes" id="UP000661163">
    <property type="component" value="Unassembled WGS sequence"/>
</dbReference>
<gene>
    <name evidence="2" type="ORF">GR217_37175</name>
</gene>
<dbReference type="EMBL" id="WUFC01000072">
    <property type="protein sequence ID" value="NEI53222.1"/>
    <property type="molecule type" value="Genomic_DNA"/>
</dbReference>
<comment type="caution">
    <text evidence="2">The sequence shown here is derived from an EMBL/GenBank/DDBJ whole genome shotgun (WGS) entry which is preliminary data.</text>
</comment>
<dbReference type="Pfam" id="PF13676">
    <property type="entry name" value="TIR_2"/>
    <property type="match status" value="1"/>
</dbReference>
<accession>A0AAE4YXQ9</accession>
<dbReference type="Gene3D" id="3.40.50.10140">
    <property type="entry name" value="Toll/interleukin-1 receptor homology (TIR) domain"/>
    <property type="match status" value="1"/>
</dbReference>
<organism evidence="2 3">
    <name type="scientific">Rhizobium ruizarguesonis</name>
    <dbReference type="NCBI Taxonomy" id="2081791"/>
    <lineage>
        <taxon>Bacteria</taxon>
        <taxon>Pseudomonadati</taxon>
        <taxon>Pseudomonadota</taxon>
        <taxon>Alphaproteobacteria</taxon>
        <taxon>Hyphomicrobiales</taxon>
        <taxon>Rhizobiaceae</taxon>
        <taxon>Rhizobium/Agrobacterium group</taxon>
        <taxon>Rhizobium</taxon>
    </lineage>
</organism>
<dbReference type="SUPFAM" id="SSF52200">
    <property type="entry name" value="Toll/Interleukin receptor TIR domain"/>
    <property type="match status" value="1"/>
</dbReference>
<evidence type="ECO:0000313" key="3">
    <source>
        <dbReference type="Proteomes" id="UP000661163"/>
    </source>
</evidence>
<dbReference type="GO" id="GO:0007165">
    <property type="term" value="P:signal transduction"/>
    <property type="evidence" value="ECO:0007669"/>
    <property type="project" value="InterPro"/>
</dbReference>
<dbReference type="InterPro" id="IPR035897">
    <property type="entry name" value="Toll_tir_struct_dom_sf"/>
</dbReference>